<reference evidence="1 2" key="1">
    <citation type="submission" date="2021-12" db="EMBL/GenBank/DDBJ databases">
        <title>Siccirubricoccus leaddurans sp. nov., a high concentration Zn2+ tolerance bacterium.</title>
        <authorList>
            <person name="Cao Y."/>
        </authorList>
    </citation>
    <scope>NUCLEOTIDE SEQUENCE [LARGE SCALE GENOMIC DNA]</scope>
    <source>
        <strain evidence="1 2">KC 17139</strain>
    </source>
</reference>
<dbReference type="EMBL" id="JAFIRR010000249">
    <property type="protein sequence ID" value="MCO6419899.1"/>
    <property type="molecule type" value="Genomic_DNA"/>
</dbReference>
<name>A0ABT1DDB6_9PROT</name>
<dbReference type="Proteomes" id="UP001523392">
    <property type="component" value="Unassembled WGS sequence"/>
</dbReference>
<feature type="non-terminal residue" evidence="1">
    <location>
        <position position="1"/>
    </location>
</feature>
<sequence length="139" mass="14531">GRLAEARQMLEPLGPAGQETLADLLVEAQDWPGAAAALGAHLRAALLAGDAALAEAAQRAVLRQAAILTLAGDEAALAALRAQYGPRLTEPRLAAAFQALTGDPMRGLSDLPRLQQELQLFRSLPSRLEALRAGVPVAR</sequence>
<dbReference type="RefSeq" id="WP_370288737.1">
    <property type="nucleotide sequence ID" value="NZ_JAFIRR010000249.1"/>
</dbReference>
<evidence type="ECO:0000313" key="1">
    <source>
        <dbReference type="EMBL" id="MCO6419899.1"/>
    </source>
</evidence>
<gene>
    <name evidence="1" type="ORF">JYK14_27610</name>
</gene>
<proteinExistence type="predicted"/>
<evidence type="ECO:0000313" key="2">
    <source>
        <dbReference type="Proteomes" id="UP001523392"/>
    </source>
</evidence>
<protein>
    <submittedName>
        <fullName evidence="1">Uncharacterized protein</fullName>
    </submittedName>
</protein>
<comment type="caution">
    <text evidence="1">The sequence shown here is derived from an EMBL/GenBank/DDBJ whole genome shotgun (WGS) entry which is preliminary data.</text>
</comment>
<keyword evidence="2" id="KW-1185">Reference proteome</keyword>
<accession>A0ABT1DDB6</accession>
<organism evidence="1 2">
    <name type="scientific">Siccirubricoccus soli</name>
    <dbReference type="NCBI Taxonomy" id="2899147"/>
    <lineage>
        <taxon>Bacteria</taxon>
        <taxon>Pseudomonadati</taxon>
        <taxon>Pseudomonadota</taxon>
        <taxon>Alphaproteobacteria</taxon>
        <taxon>Acetobacterales</taxon>
        <taxon>Roseomonadaceae</taxon>
        <taxon>Siccirubricoccus</taxon>
    </lineage>
</organism>